<dbReference type="PANTHER" id="PTHR24559">
    <property type="entry name" value="TRANSPOSON TY3-I GAG-POL POLYPROTEIN"/>
    <property type="match status" value="1"/>
</dbReference>
<proteinExistence type="predicted"/>
<dbReference type="PANTHER" id="PTHR24559:SF444">
    <property type="entry name" value="REVERSE TRANSCRIPTASE DOMAIN-CONTAINING PROTEIN"/>
    <property type="match status" value="1"/>
</dbReference>
<dbReference type="Gene3D" id="3.30.70.270">
    <property type="match status" value="1"/>
</dbReference>
<organism evidence="2 3">
    <name type="scientific">Mucuna pruriens</name>
    <name type="common">Velvet bean</name>
    <name type="synonym">Dolichos pruriens</name>
    <dbReference type="NCBI Taxonomy" id="157652"/>
    <lineage>
        <taxon>Eukaryota</taxon>
        <taxon>Viridiplantae</taxon>
        <taxon>Streptophyta</taxon>
        <taxon>Embryophyta</taxon>
        <taxon>Tracheophyta</taxon>
        <taxon>Spermatophyta</taxon>
        <taxon>Magnoliopsida</taxon>
        <taxon>eudicotyledons</taxon>
        <taxon>Gunneridae</taxon>
        <taxon>Pentapetalae</taxon>
        <taxon>rosids</taxon>
        <taxon>fabids</taxon>
        <taxon>Fabales</taxon>
        <taxon>Fabaceae</taxon>
        <taxon>Papilionoideae</taxon>
        <taxon>50 kb inversion clade</taxon>
        <taxon>NPAAA clade</taxon>
        <taxon>indigoferoid/millettioid clade</taxon>
        <taxon>Phaseoleae</taxon>
        <taxon>Mucuna</taxon>
    </lineage>
</organism>
<evidence type="ECO:0000313" key="2">
    <source>
        <dbReference type="EMBL" id="RDX74257.1"/>
    </source>
</evidence>
<reference evidence="2" key="1">
    <citation type="submission" date="2018-05" db="EMBL/GenBank/DDBJ databases">
        <title>Draft genome of Mucuna pruriens seed.</title>
        <authorList>
            <person name="Nnadi N.E."/>
            <person name="Vos R."/>
            <person name="Hasami M.H."/>
            <person name="Devisetty U.K."/>
            <person name="Aguiy J.C."/>
        </authorList>
    </citation>
    <scope>NUCLEOTIDE SEQUENCE [LARGE SCALE GENOMIC DNA]</scope>
    <source>
        <strain evidence="2">JCA_2017</strain>
    </source>
</reference>
<dbReference type="Gene3D" id="3.10.10.10">
    <property type="entry name" value="HIV Type 1 Reverse Transcriptase, subunit A, domain 1"/>
    <property type="match status" value="1"/>
</dbReference>
<dbReference type="Pfam" id="PF00078">
    <property type="entry name" value="RVT_1"/>
    <property type="match status" value="1"/>
</dbReference>
<name>A0A371F7K0_MUCPR</name>
<dbReference type="CDD" id="cd01647">
    <property type="entry name" value="RT_LTR"/>
    <property type="match status" value="1"/>
</dbReference>
<accession>A0A371F7K0</accession>
<dbReference type="AlphaFoldDB" id="A0A371F7K0"/>
<evidence type="ECO:0000313" key="3">
    <source>
        <dbReference type="Proteomes" id="UP000257109"/>
    </source>
</evidence>
<dbReference type="InterPro" id="IPR000477">
    <property type="entry name" value="RT_dom"/>
</dbReference>
<dbReference type="InterPro" id="IPR043128">
    <property type="entry name" value="Rev_trsase/Diguanyl_cyclase"/>
</dbReference>
<evidence type="ECO:0000259" key="1">
    <source>
        <dbReference type="Pfam" id="PF00078"/>
    </source>
</evidence>
<feature type="non-terminal residue" evidence="2">
    <location>
        <position position="1"/>
    </location>
</feature>
<dbReference type="Proteomes" id="UP000257109">
    <property type="component" value="Unassembled WGS sequence"/>
</dbReference>
<comment type="caution">
    <text evidence="2">The sequence shown here is derived from an EMBL/GenBank/DDBJ whole genome shotgun (WGS) entry which is preliminary data.</text>
</comment>
<feature type="domain" description="Reverse transcriptase" evidence="1">
    <location>
        <begin position="267"/>
        <end position="371"/>
    </location>
</feature>
<sequence length="424" mass="48320">MHRHKHSPVTNFFWFEYTTHMAVCLIQTLSQGAINTSNRLADTESVLSLADTPFRIGQNSISTPPNYPTHSRHPDLIPVNTASTFLDPTRYQHSYLAHTLSQNYINFDFFVVVGDAQEQEATLIKFKNPKTHLTPPVSILFCLFRKDRGHVNAVILFFNTDKSLDSFMHILPLHGSHYGRSPIPELNHTVIQTITPQCCFRFHVDTLVGSNSAPVPLARIDKKTKTKSKKTSLQQPYKTCSKTKLMEYAYLDNHQHFRAIIANNLNREQEEKLLNVLEKLVGKSHYYFLDGFSGYMQIHITPVDQHKMTFTYPFGTFAYTWMSFGLCNASSTFQRCMISIFSDLLEDCMEIFMNDFTVYAESFEACLENLSQQDRPALVQVALERCGLHLRLALRGSFPGPEEVTYIHTDSPGTELGVSVQADV</sequence>
<gene>
    <name evidence="2" type="ORF">CR513_46021</name>
</gene>
<keyword evidence="3" id="KW-1185">Reference proteome</keyword>
<dbReference type="EMBL" id="QJKJ01010240">
    <property type="protein sequence ID" value="RDX74257.1"/>
    <property type="molecule type" value="Genomic_DNA"/>
</dbReference>
<dbReference type="InterPro" id="IPR053134">
    <property type="entry name" value="RNA-dir_DNA_polymerase"/>
</dbReference>
<protein>
    <recommendedName>
        <fullName evidence="1">Reverse transcriptase domain-containing protein</fullName>
    </recommendedName>
</protein>
<dbReference type="InterPro" id="IPR043502">
    <property type="entry name" value="DNA/RNA_pol_sf"/>
</dbReference>
<dbReference type="SUPFAM" id="SSF56672">
    <property type="entry name" value="DNA/RNA polymerases"/>
    <property type="match status" value="1"/>
</dbReference>